<evidence type="ECO:0000256" key="1">
    <source>
        <dbReference type="SAM" id="Coils"/>
    </source>
</evidence>
<feature type="region of interest" description="Disordered" evidence="2">
    <location>
        <begin position="346"/>
        <end position="397"/>
    </location>
</feature>
<dbReference type="EMBL" id="AMCV02000002">
    <property type="protein sequence ID" value="TDZ25464.1"/>
    <property type="molecule type" value="Genomic_DNA"/>
</dbReference>
<feature type="compositionally biased region" description="Basic and acidic residues" evidence="2">
    <location>
        <begin position="315"/>
        <end position="324"/>
    </location>
</feature>
<feature type="coiled-coil region" evidence="1">
    <location>
        <begin position="119"/>
        <end position="160"/>
    </location>
</feature>
<protein>
    <submittedName>
        <fullName evidence="3">Uncharacterized protein</fullName>
    </submittedName>
</protein>
<reference evidence="4" key="1">
    <citation type="journal article" date="2013" name="New Phytol.">
        <title>Comparative genomic and transcriptomic analyses reveal the hemibiotrophic stage shift of Colletotrichum fungi.</title>
        <authorList>
            <person name="Gan P."/>
            <person name="Ikeda K."/>
            <person name="Irieda H."/>
            <person name="Narusaka M."/>
            <person name="O'Connell R.J."/>
            <person name="Narusaka Y."/>
            <person name="Takano Y."/>
            <person name="Kubo Y."/>
            <person name="Shirasu K."/>
        </authorList>
    </citation>
    <scope>NUCLEOTIDE SEQUENCE [LARGE SCALE GENOMIC DNA]</scope>
    <source>
        <strain evidence="4">104-T / ATCC 96160 / CBS 514.97 / LARS 414 / MAFF 240422</strain>
    </source>
</reference>
<evidence type="ECO:0000313" key="4">
    <source>
        <dbReference type="Proteomes" id="UP000014480"/>
    </source>
</evidence>
<gene>
    <name evidence="3" type="ORF">Cob_v001763</name>
</gene>
<dbReference type="AlphaFoldDB" id="A0A484G6F1"/>
<evidence type="ECO:0000313" key="3">
    <source>
        <dbReference type="EMBL" id="TDZ25464.1"/>
    </source>
</evidence>
<feature type="compositionally biased region" description="Polar residues" evidence="2">
    <location>
        <begin position="346"/>
        <end position="369"/>
    </location>
</feature>
<comment type="caution">
    <text evidence="3">The sequence shown here is derived from an EMBL/GenBank/DDBJ whole genome shotgun (WGS) entry which is preliminary data.</text>
</comment>
<accession>A0A484G6F1</accession>
<name>A0A484G6F1_COLOR</name>
<keyword evidence="1" id="KW-0175">Coiled coil</keyword>
<reference evidence="4" key="2">
    <citation type="journal article" date="2019" name="Mol. Plant Microbe Interact.">
        <title>Genome sequence resources for four phytopathogenic fungi from the Colletotrichum orbiculare species complex.</title>
        <authorList>
            <person name="Gan P."/>
            <person name="Tsushima A."/>
            <person name="Narusaka M."/>
            <person name="Narusaka Y."/>
            <person name="Takano Y."/>
            <person name="Kubo Y."/>
            <person name="Shirasu K."/>
        </authorList>
    </citation>
    <scope>GENOME REANNOTATION</scope>
    <source>
        <strain evidence="4">104-T / ATCC 96160 / CBS 514.97 / LARS 414 / MAFF 240422</strain>
    </source>
</reference>
<evidence type="ECO:0000256" key="2">
    <source>
        <dbReference type="SAM" id="MobiDB-lite"/>
    </source>
</evidence>
<dbReference type="Proteomes" id="UP000014480">
    <property type="component" value="Unassembled WGS sequence"/>
</dbReference>
<sequence>MLPHNEKIPPVGVVEPAETPEVVICFKCLESLLSLAQPNLTHQTSVCCVGYLACHMETHTIHLTYDKMDAICPYCNEALAKGHHTGSYLPQDCATYDFHKAAGRMYGAVARHTLAREDLERVDKQRSEARHKLRRVNNRVRQLTRALAEARRQQRTTRLELGRTQELRDTFESKASDARAQVKTVTDDDFVPSGNIYERACGERPGYCEASTAVVDIWRKCRPEQPPNVNELYEDVLEFCSPRVLDGDPAAPAAIASMSEWPKGPRQWLLDQDGNNYDNYHSNSQKKSRRKNRHRRGAREKLLDAVPQYLTDPEPEVKQEDADDVDTRVAVRPAMQMSRVVNKINAITSGQQNSQTEASKTPRTATTPSAMPRKRGMPSRFSAQTTCLSGRIDQYFQ</sequence>
<feature type="compositionally biased region" description="Basic residues" evidence="2">
    <location>
        <begin position="284"/>
        <end position="298"/>
    </location>
</feature>
<feature type="compositionally biased region" description="Polar residues" evidence="2">
    <location>
        <begin position="273"/>
        <end position="283"/>
    </location>
</feature>
<proteinExistence type="predicted"/>
<feature type="region of interest" description="Disordered" evidence="2">
    <location>
        <begin position="266"/>
        <end position="324"/>
    </location>
</feature>
<keyword evidence="4" id="KW-1185">Reference proteome</keyword>
<organism evidence="3 4">
    <name type="scientific">Colletotrichum orbiculare (strain 104-T / ATCC 96160 / CBS 514.97 / LARS 414 / MAFF 240422)</name>
    <name type="common">Cucumber anthracnose fungus</name>
    <name type="synonym">Colletotrichum lagenarium</name>
    <dbReference type="NCBI Taxonomy" id="1213857"/>
    <lineage>
        <taxon>Eukaryota</taxon>
        <taxon>Fungi</taxon>
        <taxon>Dikarya</taxon>
        <taxon>Ascomycota</taxon>
        <taxon>Pezizomycotina</taxon>
        <taxon>Sordariomycetes</taxon>
        <taxon>Hypocreomycetidae</taxon>
        <taxon>Glomerellales</taxon>
        <taxon>Glomerellaceae</taxon>
        <taxon>Colletotrichum</taxon>
        <taxon>Colletotrichum orbiculare species complex</taxon>
    </lineage>
</organism>